<dbReference type="Pfam" id="PF01730">
    <property type="entry name" value="UreF"/>
    <property type="match status" value="1"/>
</dbReference>
<organism evidence="3 4">
    <name type="scientific">Halorubrum laminariae</name>
    <dbReference type="NCBI Taxonomy" id="1433523"/>
    <lineage>
        <taxon>Archaea</taxon>
        <taxon>Methanobacteriati</taxon>
        <taxon>Methanobacteriota</taxon>
        <taxon>Stenosarchaea group</taxon>
        <taxon>Halobacteria</taxon>
        <taxon>Halobacteriales</taxon>
        <taxon>Haloferacaceae</taxon>
        <taxon>Halorubrum</taxon>
    </lineage>
</organism>
<dbReference type="Proteomes" id="UP001597185">
    <property type="component" value="Unassembled WGS sequence"/>
</dbReference>
<protein>
    <submittedName>
        <fullName evidence="3">Urease accessory protein UreF</fullName>
    </submittedName>
</protein>
<dbReference type="RefSeq" id="WP_345780156.1">
    <property type="nucleotide sequence ID" value="NZ_JANHDL010000001.1"/>
</dbReference>
<dbReference type="PANTHER" id="PTHR33620">
    <property type="entry name" value="UREASE ACCESSORY PROTEIN F"/>
    <property type="match status" value="1"/>
</dbReference>
<evidence type="ECO:0000256" key="2">
    <source>
        <dbReference type="ARBA" id="ARBA00023186"/>
    </source>
</evidence>
<proteinExistence type="inferred from homology"/>
<dbReference type="PIRSF" id="PIRSF009467">
    <property type="entry name" value="Ureas_acces_UreF"/>
    <property type="match status" value="1"/>
</dbReference>
<dbReference type="HAMAP" id="MF_01385">
    <property type="entry name" value="UreF"/>
    <property type="match status" value="1"/>
</dbReference>
<reference evidence="3 4" key="1">
    <citation type="journal article" date="2019" name="Int. J. Syst. Evol. Microbiol.">
        <title>The Global Catalogue of Microorganisms (GCM) 10K type strain sequencing project: providing services to taxonomists for standard genome sequencing and annotation.</title>
        <authorList>
            <consortium name="The Broad Institute Genomics Platform"/>
            <consortium name="The Broad Institute Genome Sequencing Center for Infectious Disease"/>
            <person name="Wu L."/>
            <person name="Ma J."/>
        </authorList>
    </citation>
    <scope>NUCLEOTIDE SEQUENCE [LARGE SCALE GENOMIC DNA]</scope>
    <source>
        <strain evidence="3 4">CGMCC 1.12689</strain>
    </source>
</reference>
<sequence length="252" mass="26071">MRLSDSMLPVGTYTASYGIEQYLNEDEIETADELGDLIEGYLRGVIGPAEIVALGHAHRSAAAGDLDEVLAADERLGAATLPAEFRDSSRKAGSKLLELLAETDDGTAGSAGRDAAAGDGVAGVAAVGGGTIGDIAVEGVLAEYAAACEAGRADGHYPVALGVVCQRAGLDARDAALVSAYGSVTALLAAAQRLGRFGHTAIQAQLSRLFPAIETVCDRYHDAAIDAMYSFAPLADAMGMRHERADRRLFMS</sequence>
<name>A0ABD6BZV1_9EURY</name>
<dbReference type="InterPro" id="IPR002639">
    <property type="entry name" value="UreF"/>
</dbReference>
<dbReference type="Gene3D" id="1.10.4190.10">
    <property type="entry name" value="Urease accessory protein UreF"/>
    <property type="match status" value="1"/>
</dbReference>
<dbReference type="EMBL" id="JBHUDB010000004">
    <property type="protein sequence ID" value="MFD1570644.1"/>
    <property type="molecule type" value="Genomic_DNA"/>
</dbReference>
<accession>A0ABD6BZV1</accession>
<evidence type="ECO:0000256" key="1">
    <source>
        <dbReference type="ARBA" id="ARBA00022988"/>
    </source>
</evidence>
<dbReference type="AlphaFoldDB" id="A0ABD6BZV1"/>
<evidence type="ECO:0000313" key="4">
    <source>
        <dbReference type="Proteomes" id="UP001597185"/>
    </source>
</evidence>
<evidence type="ECO:0000313" key="3">
    <source>
        <dbReference type="EMBL" id="MFD1570644.1"/>
    </source>
</evidence>
<keyword evidence="1" id="KW-0996">Nickel insertion</keyword>
<keyword evidence="4" id="KW-1185">Reference proteome</keyword>
<dbReference type="PANTHER" id="PTHR33620:SF1">
    <property type="entry name" value="UREASE ACCESSORY PROTEIN F"/>
    <property type="match status" value="1"/>
</dbReference>
<keyword evidence="2" id="KW-0143">Chaperone</keyword>
<gene>
    <name evidence="3" type="ORF">ACFR9T_08575</name>
</gene>
<comment type="caution">
    <text evidence="3">The sequence shown here is derived from an EMBL/GenBank/DDBJ whole genome shotgun (WGS) entry which is preliminary data.</text>
</comment>
<dbReference type="InterPro" id="IPR038277">
    <property type="entry name" value="UreF_sf"/>
</dbReference>